<protein>
    <recommendedName>
        <fullName evidence="2">Fungal lipase-type domain-containing protein</fullName>
    </recommendedName>
</protein>
<feature type="compositionally biased region" description="Polar residues" evidence="1">
    <location>
        <begin position="587"/>
        <end position="596"/>
    </location>
</feature>
<feature type="region of interest" description="Disordered" evidence="1">
    <location>
        <begin position="530"/>
        <end position="571"/>
    </location>
</feature>
<evidence type="ECO:0000313" key="3">
    <source>
        <dbReference type="EMBL" id="KJZ77236.1"/>
    </source>
</evidence>
<sequence>MGLFSAKSRHWLRPSAADPFTVHQISSPENALPSLSQHSFPSRLLDDSLLQYPRDDENQSPPEYLAVVDEPAVCPPLSDAIASGMPSPAYHSRATSQSPTSQSQKTLPPLPCASSSLPGPGDATLHGHRRAQPRSRANGHARSDSNSSVNSNSSVDSVSSTFSHSSTSSTSSVDSTCSQASVEGKNGYSLGSLYKDACNRLDDVLTLIDCEKYTEYEAASAHDSSASATHPMPSSPTPLSSSAPNMSWTVATRSLEPRTDRGLQLRKRKPAQKMTGSENGLQLSSAVPGKYFHKVDFYANSKLPMALPPLAVYPATWPLLCLAARCSLKVYSAPSGPERRQEVVVPADRRSGCKAMYIKSVPADAVRTIVVAVRGTASFSDWAINLRSEPVAPTGFLDDPGNACHAGFLSAARAMVRPIARALCQMLEEDPGRATYSVAFTGHSAGGAVASLLYMHMLAAGPEVESELTTLAGCFRRLHCITFGAPPVSLLPLTKPGRPELQSSIFMSFVNEGDPVTRADKAYVKSLFSLMASPPPQSPDSPTAQDNRHKRRSSSAPLPPSPSSPTWRVPSATLSNAGRIVILRGTSRGSAGVQQRSSRDRPRESVSAVTCRDDQLRGVIWGDPACHLMRLYSSRIEALAIASATGRRP</sequence>
<accession>A0A0F7ZMH1</accession>
<reference evidence="3 4" key="1">
    <citation type="journal article" date="2014" name="Genome Biol. Evol.">
        <title>Comparative genomics and transcriptomics analyses reveal divergent lifestyle features of nematode endoparasitic fungus Hirsutella minnesotensis.</title>
        <authorList>
            <person name="Lai Y."/>
            <person name="Liu K."/>
            <person name="Zhang X."/>
            <person name="Zhang X."/>
            <person name="Li K."/>
            <person name="Wang N."/>
            <person name="Shu C."/>
            <person name="Wu Y."/>
            <person name="Wang C."/>
            <person name="Bushley K.E."/>
            <person name="Xiang M."/>
            <person name="Liu X."/>
        </authorList>
    </citation>
    <scope>NUCLEOTIDE SEQUENCE [LARGE SCALE GENOMIC DNA]</scope>
    <source>
        <strain evidence="3 4">3608</strain>
    </source>
</reference>
<organism evidence="3 4">
    <name type="scientific">Hirsutella minnesotensis 3608</name>
    <dbReference type="NCBI Taxonomy" id="1043627"/>
    <lineage>
        <taxon>Eukaryota</taxon>
        <taxon>Fungi</taxon>
        <taxon>Dikarya</taxon>
        <taxon>Ascomycota</taxon>
        <taxon>Pezizomycotina</taxon>
        <taxon>Sordariomycetes</taxon>
        <taxon>Hypocreomycetidae</taxon>
        <taxon>Hypocreales</taxon>
        <taxon>Ophiocordycipitaceae</taxon>
        <taxon>Hirsutella</taxon>
    </lineage>
</organism>
<evidence type="ECO:0000259" key="2">
    <source>
        <dbReference type="Pfam" id="PF01764"/>
    </source>
</evidence>
<gene>
    <name evidence="3" type="ORF">HIM_03557</name>
</gene>
<dbReference type="AlphaFoldDB" id="A0A0F7ZMH1"/>
<dbReference type="GO" id="GO:0006629">
    <property type="term" value="P:lipid metabolic process"/>
    <property type="evidence" value="ECO:0007669"/>
    <property type="project" value="InterPro"/>
</dbReference>
<feature type="compositionally biased region" description="Low complexity" evidence="1">
    <location>
        <begin position="222"/>
        <end position="244"/>
    </location>
</feature>
<dbReference type="SUPFAM" id="SSF53474">
    <property type="entry name" value="alpha/beta-Hydrolases"/>
    <property type="match status" value="1"/>
</dbReference>
<dbReference type="OrthoDB" id="438440at2759"/>
<dbReference type="PANTHER" id="PTHR46023:SF6">
    <property type="entry name" value="LIPASE CLASS 3 FAMILY PROTEIN"/>
    <property type="match status" value="1"/>
</dbReference>
<dbReference type="Gene3D" id="3.40.50.1820">
    <property type="entry name" value="alpha/beta hydrolase"/>
    <property type="match status" value="1"/>
</dbReference>
<proteinExistence type="predicted"/>
<feature type="region of interest" description="Disordered" evidence="1">
    <location>
        <begin position="222"/>
        <end position="280"/>
    </location>
</feature>
<dbReference type="CDD" id="cd00519">
    <property type="entry name" value="Lipase_3"/>
    <property type="match status" value="1"/>
</dbReference>
<dbReference type="EMBL" id="KQ030508">
    <property type="protein sequence ID" value="KJZ77236.1"/>
    <property type="molecule type" value="Genomic_DNA"/>
</dbReference>
<evidence type="ECO:0000313" key="4">
    <source>
        <dbReference type="Proteomes" id="UP000054481"/>
    </source>
</evidence>
<feature type="compositionally biased region" description="Basic residues" evidence="1">
    <location>
        <begin position="126"/>
        <end position="139"/>
    </location>
</feature>
<feature type="compositionally biased region" description="Low complexity" evidence="1">
    <location>
        <begin position="144"/>
        <end position="178"/>
    </location>
</feature>
<feature type="region of interest" description="Disordered" evidence="1">
    <location>
        <begin position="585"/>
        <end position="608"/>
    </location>
</feature>
<dbReference type="Pfam" id="PF01764">
    <property type="entry name" value="Lipase_3"/>
    <property type="match status" value="1"/>
</dbReference>
<dbReference type="PANTHER" id="PTHR46023">
    <property type="entry name" value="LIPASE CLASS 3 PROTEIN-LIKE"/>
    <property type="match status" value="1"/>
</dbReference>
<name>A0A0F7ZMH1_9HYPO</name>
<feature type="region of interest" description="Disordered" evidence="1">
    <location>
        <begin position="78"/>
        <end position="181"/>
    </location>
</feature>
<evidence type="ECO:0000256" key="1">
    <source>
        <dbReference type="SAM" id="MobiDB-lite"/>
    </source>
</evidence>
<keyword evidence="4" id="KW-1185">Reference proteome</keyword>
<dbReference type="InterPro" id="IPR002921">
    <property type="entry name" value="Fungal_lipase-type"/>
</dbReference>
<feature type="domain" description="Fungal lipase-type" evidence="2">
    <location>
        <begin position="370"/>
        <end position="519"/>
    </location>
</feature>
<dbReference type="Proteomes" id="UP000054481">
    <property type="component" value="Unassembled WGS sequence"/>
</dbReference>
<dbReference type="InterPro" id="IPR029058">
    <property type="entry name" value="AB_hydrolase_fold"/>
</dbReference>
<feature type="compositionally biased region" description="Low complexity" evidence="1">
    <location>
        <begin position="95"/>
        <end position="120"/>
    </location>
</feature>